<feature type="region of interest" description="Disordered" evidence="1">
    <location>
        <begin position="194"/>
        <end position="252"/>
    </location>
</feature>
<feature type="region of interest" description="Disordered" evidence="1">
    <location>
        <begin position="134"/>
        <end position="154"/>
    </location>
</feature>
<dbReference type="GO" id="GO:0042134">
    <property type="term" value="F:rRNA primary transcript binding"/>
    <property type="evidence" value="ECO:0007669"/>
    <property type="project" value="InterPro"/>
</dbReference>
<dbReference type="STRING" id="56646.A0A2L2TZ40"/>
<reference evidence="4" key="1">
    <citation type="submission" date="2014-10" db="EMBL/GenBank/DDBJ databases">
        <authorList>
            <person name="King R."/>
        </authorList>
    </citation>
    <scope>NUCLEOTIDE SEQUENCE [LARGE SCALE GENOMIC DNA]</scope>
    <source>
        <strain evidence="4">A3/5</strain>
    </source>
</reference>
<evidence type="ECO:0000313" key="4">
    <source>
        <dbReference type="Proteomes" id="UP000245910"/>
    </source>
</evidence>
<dbReference type="GO" id="GO:0000172">
    <property type="term" value="C:ribonuclease MRP complex"/>
    <property type="evidence" value="ECO:0007669"/>
    <property type="project" value="InterPro"/>
</dbReference>
<accession>A0A2L2TZ40</accession>
<dbReference type="PANTHER" id="PTHR37792">
    <property type="entry name" value="RIBONUCLEASE MRP PROTEIN SUBUNIT RMP1"/>
    <property type="match status" value="1"/>
</dbReference>
<dbReference type="PANTHER" id="PTHR37792:SF1">
    <property type="entry name" value="RIBONUCLEASE MRP PROTEIN SUBUNIT RMP1"/>
    <property type="match status" value="1"/>
</dbReference>
<dbReference type="GeneID" id="37254558"/>
<evidence type="ECO:0000313" key="3">
    <source>
        <dbReference type="EMBL" id="CEI66405.1"/>
    </source>
</evidence>
<evidence type="ECO:0000259" key="2">
    <source>
        <dbReference type="Pfam" id="PF20945"/>
    </source>
</evidence>
<feature type="compositionally biased region" description="Basic and acidic residues" evidence="1">
    <location>
        <begin position="202"/>
        <end position="232"/>
    </location>
</feature>
<sequence>MTTPPDTALLTSTSESLASLLPILDGFAHRHKNQHSSTHWWSSFSLLRRAIRNLGQDLVVVSRPKKKTKPSSNNAKPDSHPALVRAKWMMRHLVPDAFITFSQLAADNQHAPLGLLLLSVLARTNTLLSHLVPSEHNNESSSTDAIDVTSSASDIPGPIKSTVQSIAAEAPSAETDMGVAISREELLLLQKKTAKSIPKSDVPSKDVKLKECKPKIVHTEAPKRSSKDDTKDKPKKKKKKGGDALSSLFGSL</sequence>
<organism evidence="3 4">
    <name type="scientific">Fusarium venenatum</name>
    <dbReference type="NCBI Taxonomy" id="56646"/>
    <lineage>
        <taxon>Eukaryota</taxon>
        <taxon>Fungi</taxon>
        <taxon>Dikarya</taxon>
        <taxon>Ascomycota</taxon>
        <taxon>Pezizomycotina</taxon>
        <taxon>Sordariomycetes</taxon>
        <taxon>Hypocreomycetidae</taxon>
        <taxon>Hypocreales</taxon>
        <taxon>Nectriaceae</taxon>
        <taxon>Fusarium</taxon>
    </lineage>
</organism>
<dbReference type="Proteomes" id="UP000245910">
    <property type="component" value="Chromosome I"/>
</dbReference>
<proteinExistence type="predicted"/>
<name>A0A2L2TZ40_9HYPO</name>
<dbReference type="AlphaFoldDB" id="A0A2L2TZ40"/>
<keyword evidence="4" id="KW-1185">Reference proteome</keyword>
<dbReference type="GO" id="GO:0000294">
    <property type="term" value="P:nuclear-transcribed mRNA catabolic process, RNase MRP-dependent"/>
    <property type="evidence" value="ECO:0007669"/>
    <property type="project" value="TreeGrafter"/>
</dbReference>
<dbReference type="InterPro" id="IPR047204">
    <property type="entry name" value="RMP1_RBD"/>
</dbReference>
<dbReference type="GO" id="GO:0000466">
    <property type="term" value="P:maturation of 5.8S rRNA from tricistronic rRNA transcript (SSU-rRNA, 5.8S rRNA, LSU-rRNA)"/>
    <property type="evidence" value="ECO:0007669"/>
    <property type="project" value="TreeGrafter"/>
</dbReference>
<feature type="domain" description="RNase MRP protein 1 RNA binding" evidence="2">
    <location>
        <begin position="24"/>
        <end position="123"/>
    </location>
</feature>
<dbReference type="RefSeq" id="XP_025590122.1">
    <property type="nucleotide sequence ID" value="XM_025731059.2"/>
</dbReference>
<feature type="compositionally biased region" description="Polar residues" evidence="1">
    <location>
        <begin position="139"/>
        <end position="153"/>
    </location>
</feature>
<protein>
    <recommendedName>
        <fullName evidence="2">RNase MRP protein 1 RNA binding domain-containing protein</fullName>
    </recommendedName>
</protein>
<dbReference type="EMBL" id="LN649229">
    <property type="protein sequence ID" value="CEI66405.1"/>
    <property type="molecule type" value="Genomic_DNA"/>
</dbReference>
<dbReference type="InterPro" id="IPR047205">
    <property type="entry name" value="RMP1"/>
</dbReference>
<evidence type="ECO:0000256" key="1">
    <source>
        <dbReference type="SAM" id="MobiDB-lite"/>
    </source>
</evidence>
<dbReference type="KEGG" id="fvn:FVRRES_02917"/>
<dbReference type="Pfam" id="PF20945">
    <property type="entry name" value="RMP1"/>
    <property type="match status" value="1"/>
</dbReference>
<dbReference type="CDD" id="cd22573">
    <property type="entry name" value="RMP1_RBD"/>
    <property type="match status" value="1"/>
</dbReference>
<dbReference type="OrthoDB" id="5414547at2759"/>